<protein>
    <submittedName>
        <fullName evidence="2">Unnamed protein product</fullName>
    </submittedName>
</protein>
<feature type="compositionally biased region" description="Polar residues" evidence="1">
    <location>
        <begin position="885"/>
        <end position="894"/>
    </location>
</feature>
<dbReference type="EMBL" id="BSXW01000055">
    <property type="protein sequence ID" value="GMF10847.1"/>
    <property type="molecule type" value="Genomic_DNA"/>
</dbReference>
<dbReference type="AlphaFoldDB" id="A0A9W6TD71"/>
<feature type="region of interest" description="Disordered" evidence="1">
    <location>
        <begin position="384"/>
        <end position="403"/>
    </location>
</feature>
<feature type="region of interest" description="Disordered" evidence="1">
    <location>
        <begin position="848"/>
        <end position="897"/>
    </location>
</feature>
<comment type="caution">
    <text evidence="2">The sequence shown here is derived from an EMBL/GenBank/DDBJ whole genome shotgun (WGS) entry which is preliminary data.</text>
</comment>
<feature type="compositionally biased region" description="Polar residues" evidence="1">
    <location>
        <begin position="240"/>
        <end position="256"/>
    </location>
</feature>
<feature type="compositionally biased region" description="Low complexity" evidence="1">
    <location>
        <begin position="187"/>
        <end position="200"/>
    </location>
</feature>
<accession>A0A9W6TD71</accession>
<feature type="compositionally biased region" description="Basic and acidic residues" evidence="1">
    <location>
        <begin position="149"/>
        <end position="159"/>
    </location>
</feature>
<feature type="region of interest" description="Disordered" evidence="1">
    <location>
        <begin position="633"/>
        <end position="739"/>
    </location>
</feature>
<organism evidence="2 3">
    <name type="scientific">Phytophthora lilii</name>
    <dbReference type="NCBI Taxonomy" id="2077276"/>
    <lineage>
        <taxon>Eukaryota</taxon>
        <taxon>Sar</taxon>
        <taxon>Stramenopiles</taxon>
        <taxon>Oomycota</taxon>
        <taxon>Peronosporomycetes</taxon>
        <taxon>Peronosporales</taxon>
        <taxon>Peronosporaceae</taxon>
        <taxon>Phytophthora</taxon>
    </lineage>
</organism>
<feature type="region of interest" description="Disordered" evidence="1">
    <location>
        <begin position="1123"/>
        <end position="1175"/>
    </location>
</feature>
<feature type="region of interest" description="Disordered" evidence="1">
    <location>
        <begin position="45"/>
        <end position="95"/>
    </location>
</feature>
<feature type="compositionally biased region" description="Basic and acidic residues" evidence="1">
    <location>
        <begin position="226"/>
        <end position="239"/>
    </location>
</feature>
<sequence length="1196" mass="130788">MVSFEVDSIEGQQDQVSVDEVVKAIPADGGNSDGNQVEVITSVNEVGNKEANTEGVDADPATGESNLGAIVTSEQPPRQSNESERHLESSDLTPLAVGAEPFELVLQPVADAVDPVLSGEEQADEEHPHEGEPLPASAPADATETTETEVERDAVKTVEADTNPNPVEGTMVKPDQNSVDEDPPTLAPENSNNATAANETVQAEHPVESAAEAGDVKQSEAVTETNRSRECLLNVKEKSSSTSNLPAESTEATNEQQRGDEDIQQDQNLPVGIAEPPEQAEVLTPQQSTEAVPVKPPGFLESLTADFAPDTKAMWAQIFGPRYEEGDEGEDSHADNQSNLDSSIESVSSRISFKAKLARERKLDEQIQASQRRYRERILRNAAANSTAARKDRTKTPHRTQGQVTVPPFEQAGLTLTQVRFCTEKALDETCKWFRRLHALALDEAEDLASTPTQGIYVTQGELEHLLRELFDPQETAPSSANNRKGTLAAPLNFAMLGGTELITAIPMNTQLQASWFIPFGQLPELRSLIMKITKRHLNEDKLAIVNRHLQKQLTLLPLSSKLQNLVLQLSNHHLEEPIEVPIRQRLRSPEDLAQDLLGCISVHGATMTPAEPEDYRKFLLFLPVIANERLRSQSKSTESLPAPVLERTAGAAAPKKKSMFGKRKKSFPKGESGSTDAARECGEPEDAIVNSEEATSVHAAHGSLPSASETCVEEAAESDPFPNPQEQIGDQCEKPESKLQQQLESAIAQLRLSLPTIDFNIDHGAKVGTINPATRATYLAAVACQQSVHVMVGECVGSDQPHDLTIRILIQLENSIDVDAAMSNKLRHFIEALQAIQTHIADQSSMVHAPSPDVNENSDTPFAGAPQFPPPYPESTVPEENDIASESGTSQSRFPPPYAITTPSYWTFTPSIPEPKSSIAKLATKSPNCKTADLRSHFMANDSPAHSSIKRVAPSATSEMLPKESIGKQKSQSTSHQRMKTSLAFVPPIVQSTESNEHQLERKVHVASQYDDNHLRTVDHDAFLNDFPPQYEGGDANEAPAERADDELNIETDMDRALRLQQQIFMNAFVQQVVSNQASPPHFVPRAKTDTERSRRSGTAFKPYWATSEVSPGIERLLRRQRRAPFSSKSRAHSSSTVPVPNPVQSRQSTTTKRIVKTKPQSPPPRGQLDNDQHLAWAARISELYQPPVSTPDQS</sequence>
<feature type="region of interest" description="Disordered" evidence="1">
    <location>
        <begin position="1081"/>
        <end position="1101"/>
    </location>
</feature>
<keyword evidence="3" id="KW-1185">Reference proteome</keyword>
<feature type="region of interest" description="Disordered" evidence="1">
    <location>
        <begin position="113"/>
        <end position="297"/>
    </location>
</feature>
<evidence type="ECO:0000313" key="3">
    <source>
        <dbReference type="Proteomes" id="UP001165083"/>
    </source>
</evidence>
<feature type="compositionally biased region" description="Polar residues" evidence="1">
    <location>
        <begin position="1128"/>
        <end position="1154"/>
    </location>
</feature>
<feature type="region of interest" description="Disordered" evidence="1">
    <location>
        <begin position="323"/>
        <end position="345"/>
    </location>
</feature>
<evidence type="ECO:0000256" key="1">
    <source>
        <dbReference type="SAM" id="MobiDB-lite"/>
    </source>
</evidence>
<feature type="region of interest" description="Disordered" evidence="1">
    <location>
        <begin position="944"/>
        <end position="979"/>
    </location>
</feature>
<name>A0A9W6TD71_9STRA</name>
<evidence type="ECO:0000313" key="2">
    <source>
        <dbReference type="EMBL" id="GMF10847.1"/>
    </source>
</evidence>
<feature type="compositionally biased region" description="Basic residues" evidence="1">
    <location>
        <begin position="655"/>
        <end position="668"/>
    </location>
</feature>
<proteinExistence type="predicted"/>
<dbReference type="Proteomes" id="UP001165083">
    <property type="component" value="Unassembled WGS sequence"/>
</dbReference>
<reference evidence="2" key="1">
    <citation type="submission" date="2023-04" db="EMBL/GenBank/DDBJ databases">
        <title>Phytophthora lilii NBRC 32176.</title>
        <authorList>
            <person name="Ichikawa N."/>
            <person name="Sato H."/>
            <person name="Tonouchi N."/>
        </authorList>
    </citation>
    <scope>NUCLEOTIDE SEQUENCE</scope>
    <source>
        <strain evidence="2">NBRC 32176</strain>
    </source>
</reference>
<gene>
    <name evidence="2" type="ORF">Plil01_000161200</name>
</gene>
<dbReference type="OrthoDB" id="168452at2759"/>